<organism evidence="1 2">
    <name type="scientific">Brachionus plicatilis</name>
    <name type="common">Marine rotifer</name>
    <name type="synonym">Brachionus muelleri</name>
    <dbReference type="NCBI Taxonomy" id="10195"/>
    <lineage>
        <taxon>Eukaryota</taxon>
        <taxon>Metazoa</taxon>
        <taxon>Spiralia</taxon>
        <taxon>Gnathifera</taxon>
        <taxon>Rotifera</taxon>
        <taxon>Eurotatoria</taxon>
        <taxon>Monogononta</taxon>
        <taxon>Pseudotrocha</taxon>
        <taxon>Ploima</taxon>
        <taxon>Brachionidae</taxon>
        <taxon>Brachionus</taxon>
    </lineage>
</organism>
<dbReference type="AlphaFoldDB" id="A0A3M7PFW4"/>
<comment type="caution">
    <text evidence="1">The sequence shown here is derived from an EMBL/GenBank/DDBJ whole genome shotgun (WGS) entry which is preliminary data.</text>
</comment>
<dbReference type="EMBL" id="REGN01011084">
    <property type="protein sequence ID" value="RMZ97932.1"/>
    <property type="molecule type" value="Genomic_DNA"/>
</dbReference>
<evidence type="ECO:0000313" key="1">
    <source>
        <dbReference type="EMBL" id="RMZ97932.1"/>
    </source>
</evidence>
<protein>
    <submittedName>
        <fullName evidence="1">Uncharacterized protein</fullName>
    </submittedName>
</protein>
<dbReference type="Proteomes" id="UP000276133">
    <property type="component" value="Unassembled WGS sequence"/>
</dbReference>
<accession>A0A3M7PFW4</accession>
<proteinExistence type="predicted"/>
<evidence type="ECO:0000313" key="2">
    <source>
        <dbReference type="Proteomes" id="UP000276133"/>
    </source>
</evidence>
<reference evidence="1 2" key="1">
    <citation type="journal article" date="2018" name="Sci. Rep.">
        <title>Genomic signatures of local adaptation to the degree of environmental predictability in rotifers.</title>
        <authorList>
            <person name="Franch-Gras L."/>
            <person name="Hahn C."/>
            <person name="Garcia-Roger E.M."/>
            <person name="Carmona M.J."/>
            <person name="Serra M."/>
            <person name="Gomez A."/>
        </authorList>
    </citation>
    <scope>NUCLEOTIDE SEQUENCE [LARGE SCALE GENOMIC DNA]</scope>
    <source>
        <strain evidence="1">HYR1</strain>
    </source>
</reference>
<keyword evidence="2" id="KW-1185">Reference proteome</keyword>
<gene>
    <name evidence="1" type="ORF">BpHYR1_037157</name>
</gene>
<sequence>MIKIEWLRSYLQLFYNILTNKLPKIDHQEVSFIRKCFSPKSDSNKNVVHQKVASLTKNKV</sequence>
<name>A0A3M7PFW4_BRAPC</name>